<organism evidence="5">
    <name type="scientific">Rodentolepis nana</name>
    <name type="common">Dwarf tapeworm</name>
    <name type="synonym">Hymenolepis nana</name>
    <dbReference type="NCBI Taxonomy" id="102285"/>
    <lineage>
        <taxon>Eukaryota</taxon>
        <taxon>Metazoa</taxon>
        <taxon>Spiralia</taxon>
        <taxon>Lophotrochozoa</taxon>
        <taxon>Platyhelminthes</taxon>
        <taxon>Cestoda</taxon>
        <taxon>Eucestoda</taxon>
        <taxon>Cyclophyllidea</taxon>
        <taxon>Hymenolepididae</taxon>
        <taxon>Rodentolepis</taxon>
    </lineage>
</organism>
<dbReference type="OrthoDB" id="6270637at2759"/>
<gene>
    <name evidence="3" type="ORF">HNAJ_LOCUS5378</name>
</gene>
<dbReference type="AlphaFoldDB" id="A0A0R3TE91"/>
<keyword evidence="1" id="KW-0175">Coiled coil</keyword>
<dbReference type="Proteomes" id="UP000278807">
    <property type="component" value="Unassembled WGS sequence"/>
</dbReference>
<dbReference type="GO" id="GO:0006368">
    <property type="term" value="P:transcription elongation by RNA polymerase II"/>
    <property type="evidence" value="ECO:0007669"/>
    <property type="project" value="InterPro"/>
</dbReference>
<protein>
    <submittedName>
        <fullName evidence="5">ELL domain-containing protein</fullName>
    </submittedName>
</protein>
<dbReference type="GO" id="GO:0008023">
    <property type="term" value="C:transcription elongation factor complex"/>
    <property type="evidence" value="ECO:0007669"/>
    <property type="project" value="InterPro"/>
</dbReference>
<sequence length="207" mass="23493">MDEDLEYWHIRTTESFNRALLEKNATLRLVAEDGKYTFFTHDSSSSKQFDSVLDQSSLDFPLISFIDRHGNCQHLGSISGRLRIAANNDSFDQLRENVLKVKEDSRKTSFSVWKPATSRSKSTPTISRRTIPSKCYAQTRASNLRSSTKEASSQNASEQYQRVLMVMENASKKRTELEKRMADAYSDKSLSQAQLEAAISVSCRLCT</sequence>
<evidence type="ECO:0000259" key="2">
    <source>
        <dbReference type="Pfam" id="PF10390"/>
    </source>
</evidence>
<keyword evidence="4" id="KW-1185">Reference proteome</keyword>
<reference evidence="3 4" key="2">
    <citation type="submission" date="2018-11" db="EMBL/GenBank/DDBJ databases">
        <authorList>
            <consortium name="Pathogen Informatics"/>
        </authorList>
    </citation>
    <scope>NUCLEOTIDE SEQUENCE [LARGE SCALE GENOMIC DNA]</scope>
</reference>
<evidence type="ECO:0000313" key="3">
    <source>
        <dbReference type="EMBL" id="VDO01238.1"/>
    </source>
</evidence>
<evidence type="ECO:0000313" key="4">
    <source>
        <dbReference type="Proteomes" id="UP000278807"/>
    </source>
</evidence>
<reference evidence="5" key="1">
    <citation type="submission" date="2017-02" db="UniProtKB">
        <authorList>
            <consortium name="WormBaseParasite"/>
        </authorList>
    </citation>
    <scope>IDENTIFICATION</scope>
</reference>
<feature type="domain" description="RNA polymerase II elongation factor ELL N-terminal" evidence="2">
    <location>
        <begin position="10"/>
        <end position="160"/>
    </location>
</feature>
<name>A0A0R3TE91_RODNA</name>
<dbReference type="EMBL" id="UZAE01004521">
    <property type="protein sequence ID" value="VDO01238.1"/>
    <property type="molecule type" value="Genomic_DNA"/>
</dbReference>
<dbReference type="Pfam" id="PF10390">
    <property type="entry name" value="ELL"/>
    <property type="match status" value="1"/>
</dbReference>
<evidence type="ECO:0000313" key="5">
    <source>
        <dbReference type="WBParaSite" id="HNAJ_0000538001-mRNA-1"/>
    </source>
</evidence>
<dbReference type="InterPro" id="IPR019464">
    <property type="entry name" value="ELL_N"/>
</dbReference>
<accession>A0A0R3TE91</accession>
<evidence type="ECO:0000256" key="1">
    <source>
        <dbReference type="SAM" id="Coils"/>
    </source>
</evidence>
<feature type="coiled-coil region" evidence="1">
    <location>
        <begin position="160"/>
        <end position="187"/>
    </location>
</feature>
<proteinExistence type="predicted"/>
<dbReference type="WBParaSite" id="HNAJ_0000538001-mRNA-1">
    <property type="protein sequence ID" value="HNAJ_0000538001-mRNA-1"/>
    <property type="gene ID" value="HNAJ_0000538001"/>
</dbReference>